<evidence type="ECO:0000259" key="3">
    <source>
        <dbReference type="Pfam" id="PF12234"/>
    </source>
</evidence>
<feature type="repeat" description="WD" evidence="1">
    <location>
        <begin position="428"/>
        <end position="461"/>
    </location>
</feature>
<dbReference type="Gene3D" id="2.130.10.10">
    <property type="entry name" value="YVTN repeat-like/Quinoprotein amine dehydrogenase"/>
    <property type="match status" value="2"/>
</dbReference>
<dbReference type="SMART" id="SM00320">
    <property type="entry name" value="WD40"/>
    <property type="match status" value="4"/>
</dbReference>
<dbReference type="Proteomes" id="UP000789759">
    <property type="component" value="Unassembled WGS sequence"/>
</dbReference>
<gene>
    <name evidence="4" type="ORF">CPELLU_LOCUS3799</name>
</gene>
<dbReference type="PROSITE" id="PS50082">
    <property type="entry name" value="WD_REPEATS_2"/>
    <property type="match status" value="1"/>
</dbReference>
<sequence>MLLQQTCSGKTNGYVQSFHSACWEGVRYLAYGTGSSLVIYNSCLEHIQTTDVSKLLKDIKQEPGLELNVVSVEISEIDGKIALTAGTDAFILCPQQVNKLILSTCFYKDQLLVGGETLTIWEQTISPNHEIPVKWTKLWEQRVSAKTILAQFSPDSTLFASMSDNDRLVKIWWNPYNYETKDRKYEFIYLPHPRAVTNFTWRKGPLEQKNSAGSNILITMCKDGICRIWASTNPDEPQCLYISTVVDPSQSLVTLQSLEEETCNEGPNLFTSIHWIDSKEFLCALKSSIEAFDGDLDDSICGNGLRKLRNLANDTPDLLYQVQRDGSMVIWGIRVSLFVFSLFTPRRIPKVLVLLRLAQAFPVSDVEYFFGRTYAFHDNTPTDILKSSVELAVIAQSPQGRLNKYSIRLVDVFDSLSSNMPIQLECSWTGHHSDIISMKKTPVDDTFVSLAKDGETILWNIVDKRIGPSITEKFTNKMDSHIKLVCIIPHGNLAVYDGTRIVIFSSAKNDLFVQIAILEDYDPFFELILLFNFQDVTLSSTTYLAGISHHENTIFLWKFTNNDSVTSSQQIVFISKASLWSSFKTTIAVSIEPWSESSVSNLPRDRYPVLATFSSEDGYIRYWQCNLDKKTEMQSQIAENIWAEEIKFFVGEELKVTKCGPQGKIAVVLQTSNGYDLTIWGCINKKLPPTKDFIAEFSERIIDVDWLFTSSAELILAIATSRKILIYTRVRKHHVSVRTSWILFSEIDILSSSPSPISAILWASGGSLIVANGNQLKCYNKWLSYENIDKVSRVTGMNKQFPTLFHVVDHLNGPLPHHHPTLLLQHILWGKMELVKQMLAHLCKYLKLLIGANRPISRILPVPFDKILEDDASTASKKTRRYSILFGEDSDDDDSQESVLDFTEVASFLSEQLKVISLPELTSVEQAQLLALVDTLIQVESQKRSLDENGVRYVLFMRRYHYLNRATFRVSGLSYRDMNWAMHSDSQDLLIEYSTVASGGKILWNDARVHGIFLWLRSNESVRQQMEVIARNHYMQKEERDPTDCSLFYMALRKKKLLLGLWRTANNHKEQAAMLKFLLNNFDEPKWKTAALKNAYALLGKQRYEYAAAFFLLGDKLKDAANVCLKYLDDFQLAIAICRVYEGDEGSTLKNILETHVIPLAVKTGDRWLASMAFWILNQRDRAVKAIMVPLETLCDISTKQLASSPSTNPTISTESPDAALIVLYKQLKEKSVQTLRGASEISSETEYCFVLRSVFAYDRMGCPLLALHLVKTWLFAPESMSKNPHHILRSRRRTTILDIPLLDNDIRISSGVVNFNNWSWETDADVASSPVSPRPSSKSWFDDDNTRDTSNNLFTDEPSQTNIYSDNGSSGTDMWSWNAYKNNNSSSNVSGSYTEKGNLEKITLLDDMDFNDYKVALVRRLEQERVF</sequence>
<dbReference type="InterPro" id="IPR022033">
    <property type="entry name" value="Rav1p_C"/>
</dbReference>
<comment type="caution">
    <text evidence="4">The sequence shown here is derived from an EMBL/GenBank/DDBJ whole genome shotgun (WGS) entry which is preliminary data.</text>
</comment>
<dbReference type="InterPro" id="IPR015943">
    <property type="entry name" value="WD40/YVTN_repeat-like_dom_sf"/>
</dbReference>
<protein>
    <submittedName>
        <fullName evidence="4">3694_t:CDS:1</fullName>
    </submittedName>
</protein>
<feature type="domain" description="RAVE complex protein Rav1 C-terminal" evidence="3">
    <location>
        <begin position="652"/>
        <end position="1270"/>
    </location>
</feature>
<reference evidence="4" key="1">
    <citation type="submission" date="2021-06" db="EMBL/GenBank/DDBJ databases">
        <authorList>
            <person name="Kallberg Y."/>
            <person name="Tangrot J."/>
            <person name="Rosling A."/>
        </authorList>
    </citation>
    <scope>NUCLEOTIDE SEQUENCE</scope>
    <source>
        <strain evidence="4">FL966</strain>
    </source>
</reference>
<name>A0A9N9AH60_9GLOM</name>
<dbReference type="GO" id="GO:0007035">
    <property type="term" value="P:vacuolar acidification"/>
    <property type="evidence" value="ECO:0007669"/>
    <property type="project" value="TreeGrafter"/>
</dbReference>
<evidence type="ECO:0000313" key="5">
    <source>
        <dbReference type="Proteomes" id="UP000789759"/>
    </source>
</evidence>
<dbReference type="InterPro" id="IPR001680">
    <property type="entry name" value="WD40_rpt"/>
</dbReference>
<keyword evidence="5" id="KW-1185">Reference proteome</keyword>
<organism evidence="4 5">
    <name type="scientific">Cetraspora pellucida</name>
    <dbReference type="NCBI Taxonomy" id="1433469"/>
    <lineage>
        <taxon>Eukaryota</taxon>
        <taxon>Fungi</taxon>
        <taxon>Fungi incertae sedis</taxon>
        <taxon>Mucoromycota</taxon>
        <taxon>Glomeromycotina</taxon>
        <taxon>Glomeromycetes</taxon>
        <taxon>Diversisporales</taxon>
        <taxon>Gigasporaceae</taxon>
        <taxon>Cetraspora</taxon>
    </lineage>
</organism>
<feature type="region of interest" description="Disordered" evidence="2">
    <location>
        <begin position="1326"/>
        <end position="1352"/>
    </location>
</feature>
<dbReference type="PANTHER" id="PTHR13950:SF9">
    <property type="entry name" value="RABCONNECTIN-3A"/>
    <property type="match status" value="1"/>
</dbReference>
<evidence type="ECO:0000256" key="2">
    <source>
        <dbReference type="SAM" id="MobiDB-lite"/>
    </source>
</evidence>
<keyword evidence="1" id="KW-0853">WD repeat</keyword>
<dbReference type="GO" id="GO:0043291">
    <property type="term" value="C:RAVE complex"/>
    <property type="evidence" value="ECO:0007669"/>
    <property type="project" value="TreeGrafter"/>
</dbReference>
<proteinExistence type="predicted"/>
<dbReference type="Pfam" id="PF12234">
    <property type="entry name" value="Rav1p_C"/>
    <property type="match status" value="1"/>
</dbReference>
<dbReference type="OrthoDB" id="342131at2759"/>
<dbReference type="EMBL" id="CAJVQA010001889">
    <property type="protein sequence ID" value="CAG8530036.1"/>
    <property type="molecule type" value="Genomic_DNA"/>
</dbReference>
<dbReference type="PANTHER" id="PTHR13950">
    <property type="entry name" value="RABCONNECTIN-RELATED"/>
    <property type="match status" value="1"/>
</dbReference>
<dbReference type="SUPFAM" id="SSF50978">
    <property type="entry name" value="WD40 repeat-like"/>
    <property type="match status" value="2"/>
</dbReference>
<evidence type="ECO:0000313" key="4">
    <source>
        <dbReference type="EMBL" id="CAG8530036.1"/>
    </source>
</evidence>
<dbReference type="InterPro" id="IPR036322">
    <property type="entry name" value="WD40_repeat_dom_sf"/>
</dbReference>
<feature type="compositionally biased region" description="Low complexity" evidence="2">
    <location>
        <begin position="1329"/>
        <end position="1340"/>
    </location>
</feature>
<accession>A0A9N9AH60</accession>
<dbReference type="InterPro" id="IPR052208">
    <property type="entry name" value="DmX-like/RAVE_component"/>
</dbReference>
<evidence type="ECO:0000256" key="1">
    <source>
        <dbReference type="PROSITE-ProRule" id="PRU00221"/>
    </source>
</evidence>